<comment type="caution">
    <text evidence="7">The sequence shown here is derived from an EMBL/GenBank/DDBJ whole genome shotgun (WGS) entry which is preliminary data.</text>
</comment>
<feature type="domain" description="PAC" evidence="3">
    <location>
        <begin position="327"/>
        <end position="379"/>
    </location>
</feature>
<dbReference type="Pfam" id="PF00563">
    <property type="entry name" value="EAL"/>
    <property type="match status" value="1"/>
</dbReference>
<dbReference type="InterPro" id="IPR043128">
    <property type="entry name" value="Rev_trsase/Diguanyl_cyclase"/>
</dbReference>
<dbReference type="SUPFAM" id="SSF55785">
    <property type="entry name" value="PYP-like sensor domain (PAS domain)"/>
    <property type="match status" value="1"/>
</dbReference>
<dbReference type="GO" id="GO:0007165">
    <property type="term" value="P:signal transduction"/>
    <property type="evidence" value="ECO:0007669"/>
    <property type="project" value="InterPro"/>
</dbReference>
<dbReference type="AlphaFoldDB" id="A0A7C9P5A2"/>
<evidence type="ECO:0000313" key="8">
    <source>
        <dbReference type="Proteomes" id="UP000483432"/>
    </source>
</evidence>
<dbReference type="NCBIfam" id="TIGR00229">
    <property type="entry name" value="sensory_box"/>
    <property type="match status" value="1"/>
</dbReference>
<keyword evidence="1" id="KW-1133">Transmembrane helix</keyword>
<dbReference type="PANTHER" id="PTHR44757">
    <property type="entry name" value="DIGUANYLATE CYCLASE DGCP"/>
    <property type="match status" value="1"/>
</dbReference>
<dbReference type="InterPro" id="IPR013767">
    <property type="entry name" value="PAS_fold"/>
</dbReference>
<keyword evidence="1" id="KW-0812">Transmembrane</keyword>
<protein>
    <submittedName>
        <fullName evidence="7">EAL domain-containing protein</fullName>
    </submittedName>
</protein>
<dbReference type="GO" id="GO:0003824">
    <property type="term" value="F:catalytic activity"/>
    <property type="evidence" value="ECO:0007669"/>
    <property type="project" value="UniProtKB-ARBA"/>
</dbReference>
<feature type="domain" description="GGDEF" evidence="6">
    <location>
        <begin position="411"/>
        <end position="544"/>
    </location>
</feature>
<feature type="domain" description="PAS" evidence="2">
    <location>
        <begin position="249"/>
        <end position="322"/>
    </location>
</feature>
<sequence>MTPNKTPFFHSIRTRLVIVSIVIEVTMLGLLIANSLRLMTEVMEDRTEARLQTVSPLLNASLSARLFERDHASVREILQQLVNSSAAELDYIVVLDDKKNLYAQAGKVDAASLPAVDLDIRQSLSDLVYDTAIPLTLGGETIGYVQYGLSMASFVASRESILRQSLLIAGAEILFTLLALGVAGFMLTRHIKSLLTATQKISDGDYDLRIPVASRDEIGVLARNFNTMTDAIRNRISALHQSEQALHEEKERAEVTLHSIGDGVITTDLQGRVLYLNPMAEILTGYTLAQATGKPIETIYRVQDQASGSQLANPVRLCLAEDTVCSGVNFAQLINFDGRAFAVEETAAPIRGKAGSAIGAVLVFHDVTEAREASRKLAYQATHDALTGLINRREFERLVEESLQVTKANGTSSAFCYMDLDQFKVVNDTCGHIAGDRLLVELATMIQHRVNENDTLARLGGDEFGVLMRNIPLHEARSLAEELRNRVRDYRFLWDGQTFEVGISIGVVPIRPDTSSVVEIFSNADIACFVAKDMGRNQIHVSNLNDVEQVRRQQEMQWSVRIPSALENDRFVLHYQKISPLDASSGESPRCELLVRMLEEDNSLILPGRLIPAAERFRHMPEIDRWVIHNALKLIVQHGDRLGMAAYAINLSGQSLGQADLLDFVKREILRSGVKPSLITFEITETAAIRNVSHAARFMSELKKLGCQFSLDDFGSGLSSFGYLKMLPVDYLKIDGSFVRNMLHDEHDRSIVIAITQIAKTLNMACVAEWIEDEATLMALKEIGVDYGQGFFLHRPEAIAAHIGIQQLPLKG</sequence>
<evidence type="ECO:0000259" key="5">
    <source>
        <dbReference type="PROSITE" id="PS50885"/>
    </source>
</evidence>
<evidence type="ECO:0000256" key="1">
    <source>
        <dbReference type="SAM" id="Phobius"/>
    </source>
</evidence>
<dbReference type="Gene3D" id="3.20.20.450">
    <property type="entry name" value="EAL domain"/>
    <property type="match status" value="1"/>
</dbReference>
<feature type="domain" description="HAMP" evidence="5">
    <location>
        <begin position="185"/>
        <end position="237"/>
    </location>
</feature>
<feature type="transmembrane region" description="Helical" evidence="1">
    <location>
        <begin position="166"/>
        <end position="187"/>
    </location>
</feature>
<dbReference type="InterPro" id="IPR035965">
    <property type="entry name" value="PAS-like_dom_sf"/>
</dbReference>
<dbReference type="SMART" id="SM00304">
    <property type="entry name" value="HAMP"/>
    <property type="match status" value="1"/>
</dbReference>
<dbReference type="Pfam" id="PF00672">
    <property type="entry name" value="HAMP"/>
    <property type="match status" value="1"/>
</dbReference>
<dbReference type="SMART" id="SM00052">
    <property type="entry name" value="EAL"/>
    <property type="match status" value="1"/>
</dbReference>
<dbReference type="InterPro" id="IPR000700">
    <property type="entry name" value="PAS-assoc_C"/>
</dbReference>
<dbReference type="PROSITE" id="PS50885">
    <property type="entry name" value="HAMP"/>
    <property type="match status" value="1"/>
</dbReference>
<dbReference type="CDD" id="cd01949">
    <property type="entry name" value="GGDEF"/>
    <property type="match status" value="1"/>
</dbReference>
<dbReference type="InterPro" id="IPR029787">
    <property type="entry name" value="Nucleotide_cyclase"/>
</dbReference>
<dbReference type="PANTHER" id="PTHR44757:SF4">
    <property type="entry name" value="DIGUANYLATE CYCLASE DGCE-RELATED"/>
    <property type="match status" value="1"/>
</dbReference>
<dbReference type="SUPFAM" id="SSF158472">
    <property type="entry name" value="HAMP domain-like"/>
    <property type="match status" value="1"/>
</dbReference>
<feature type="transmembrane region" description="Helical" evidence="1">
    <location>
        <begin position="12"/>
        <end position="33"/>
    </location>
</feature>
<evidence type="ECO:0000259" key="3">
    <source>
        <dbReference type="PROSITE" id="PS50113"/>
    </source>
</evidence>
<dbReference type="InterPro" id="IPR003660">
    <property type="entry name" value="HAMP_dom"/>
</dbReference>
<dbReference type="SMART" id="SM00091">
    <property type="entry name" value="PAS"/>
    <property type="match status" value="1"/>
</dbReference>
<dbReference type="CDD" id="cd01948">
    <property type="entry name" value="EAL"/>
    <property type="match status" value="1"/>
</dbReference>
<evidence type="ECO:0000259" key="4">
    <source>
        <dbReference type="PROSITE" id="PS50883"/>
    </source>
</evidence>
<dbReference type="PROSITE" id="PS50112">
    <property type="entry name" value="PAS"/>
    <property type="match status" value="1"/>
</dbReference>
<dbReference type="Pfam" id="PF00989">
    <property type="entry name" value="PAS"/>
    <property type="match status" value="1"/>
</dbReference>
<dbReference type="InterPro" id="IPR052155">
    <property type="entry name" value="Biofilm_reg_signaling"/>
</dbReference>
<proteinExistence type="predicted"/>
<dbReference type="PROSITE" id="PS50883">
    <property type="entry name" value="EAL"/>
    <property type="match status" value="1"/>
</dbReference>
<dbReference type="CDD" id="cd00130">
    <property type="entry name" value="PAS"/>
    <property type="match status" value="1"/>
</dbReference>
<organism evidence="7 8">
    <name type="scientific">Sulfuriferula multivorans</name>
    <dbReference type="NCBI Taxonomy" id="1559896"/>
    <lineage>
        <taxon>Bacteria</taxon>
        <taxon>Pseudomonadati</taxon>
        <taxon>Pseudomonadota</taxon>
        <taxon>Betaproteobacteria</taxon>
        <taxon>Nitrosomonadales</taxon>
        <taxon>Sulfuricellaceae</taxon>
        <taxon>Sulfuriferula</taxon>
    </lineage>
</organism>
<reference evidence="7 8" key="1">
    <citation type="submission" date="2019-09" db="EMBL/GenBank/DDBJ databases">
        <title>H2 Metabolism Revealed by Metagenomic Analysis in Subglacial Sediment of East Antarctica.</title>
        <authorList>
            <person name="Yang Z."/>
            <person name="Zhang Y."/>
            <person name="Lv Y."/>
            <person name="Yan W."/>
            <person name="Xiao X."/>
            <person name="Sun B."/>
            <person name="Ma H."/>
        </authorList>
    </citation>
    <scope>NUCLEOTIDE SEQUENCE [LARGE SCALE GENOMIC DNA]</scope>
    <source>
        <strain evidence="7">Bin2_2</strain>
    </source>
</reference>
<dbReference type="InterPro" id="IPR000160">
    <property type="entry name" value="GGDEF_dom"/>
</dbReference>
<dbReference type="SUPFAM" id="SSF55073">
    <property type="entry name" value="Nucleotide cyclase"/>
    <property type="match status" value="1"/>
</dbReference>
<dbReference type="EMBL" id="JAAFGW010000071">
    <property type="protein sequence ID" value="NDP47989.1"/>
    <property type="molecule type" value="Genomic_DNA"/>
</dbReference>
<dbReference type="SMART" id="SM00267">
    <property type="entry name" value="GGDEF"/>
    <property type="match status" value="1"/>
</dbReference>
<dbReference type="FunFam" id="3.30.70.270:FF:000001">
    <property type="entry name" value="Diguanylate cyclase domain protein"/>
    <property type="match status" value="1"/>
</dbReference>
<evidence type="ECO:0000259" key="2">
    <source>
        <dbReference type="PROSITE" id="PS50112"/>
    </source>
</evidence>
<dbReference type="InterPro" id="IPR001633">
    <property type="entry name" value="EAL_dom"/>
</dbReference>
<dbReference type="InterPro" id="IPR035919">
    <property type="entry name" value="EAL_sf"/>
</dbReference>
<dbReference type="PROSITE" id="PS50887">
    <property type="entry name" value="GGDEF"/>
    <property type="match status" value="1"/>
</dbReference>
<evidence type="ECO:0000313" key="7">
    <source>
        <dbReference type="EMBL" id="NDP47989.1"/>
    </source>
</evidence>
<dbReference type="Gene3D" id="6.10.340.10">
    <property type="match status" value="1"/>
</dbReference>
<name>A0A7C9P5A2_9PROT</name>
<gene>
    <name evidence="7" type="ORF">GZ085_06265</name>
</gene>
<dbReference type="GO" id="GO:0016020">
    <property type="term" value="C:membrane"/>
    <property type="evidence" value="ECO:0007669"/>
    <property type="project" value="InterPro"/>
</dbReference>
<dbReference type="GO" id="GO:0006355">
    <property type="term" value="P:regulation of DNA-templated transcription"/>
    <property type="evidence" value="ECO:0007669"/>
    <property type="project" value="InterPro"/>
</dbReference>
<dbReference type="Gene3D" id="3.30.450.20">
    <property type="entry name" value="PAS domain"/>
    <property type="match status" value="1"/>
</dbReference>
<dbReference type="Proteomes" id="UP000483432">
    <property type="component" value="Unassembled WGS sequence"/>
</dbReference>
<dbReference type="NCBIfam" id="TIGR00254">
    <property type="entry name" value="GGDEF"/>
    <property type="match status" value="1"/>
</dbReference>
<dbReference type="CDD" id="cd06225">
    <property type="entry name" value="HAMP"/>
    <property type="match status" value="1"/>
</dbReference>
<keyword evidence="1" id="KW-0472">Membrane</keyword>
<dbReference type="Gene3D" id="3.30.70.270">
    <property type="match status" value="1"/>
</dbReference>
<accession>A0A7C9P5A2</accession>
<dbReference type="Pfam" id="PF00990">
    <property type="entry name" value="GGDEF"/>
    <property type="match status" value="1"/>
</dbReference>
<dbReference type="SUPFAM" id="SSF141868">
    <property type="entry name" value="EAL domain-like"/>
    <property type="match status" value="1"/>
</dbReference>
<dbReference type="InterPro" id="IPR000014">
    <property type="entry name" value="PAS"/>
</dbReference>
<dbReference type="PROSITE" id="PS50113">
    <property type="entry name" value="PAC"/>
    <property type="match status" value="1"/>
</dbReference>
<evidence type="ECO:0000259" key="6">
    <source>
        <dbReference type="PROSITE" id="PS50887"/>
    </source>
</evidence>
<feature type="domain" description="EAL" evidence="4">
    <location>
        <begin position="555"/>
        <end position="810"/>
    </location>
</feature>